<accession>A0ABS8DEA5</accession>
<protein>
    <submittedName>
        <fullName evidence="1">Uncharacterized protein</fullName>
    </submittedName>
</protein>
<name>A0ABS8DEA5_9FIRM</name>
<gene>
    <name evidence="1" type="ORF">LIZ65_05560</name>
</gene>
<organism evidence="1 2">
    <name type="scientific">Bariatricus massiliensis</name>
    <dbReference type="NCBI Taxonomy" id="1745713"/>
    <lineage>
        <taxon>Bacteria</taxon>
        <taxon>Bacillati</taxon>
        <taxon>Bacillota</taxon>
        <taxon>Clostridia</taxon>
        <taxon>Lachnospirales</taxon>
        <taxon>Lachnospiraceae</taxon>
        <taxon>Bariatricus</taxon>
    </lineage>
</organism>
<proteinExistence type="predicted"/>
<dbReference type="Proteomes" id="UP001299546">
    <property type="component" value="Unassembled WGS sequence"/>
</dbReference>
<keyword evidence="2" id="KW-1185">Reference proteome</keyword>
<comment type="caution">
    <text evidence="1">The sequence shown here is derived from an EMBL/GenBank/DDBJ whole genome shotgun (WGS) entry which is preliminary data.</text>
</comment>
<reference evidence="1 2" key="1">
    <citation type="submission" date="2021-10" db="EMBL/GenBank/DDBJ databases">
        <title>Collection of gut derived symbiotic bacterial strains cultured from healthy donors.</title>
        <authorList>
            <person name="Lin H."/>
            <person name="Littmann E."/>
            <person name="Kohout C."/>
            <person name="Pamer E.G."/>
        </authorList>
    </citation>
    <scope>NUCLEOTIDE SEQUENCE [LARGE SCALE GENOMIC DNA]</scope>
    <source>
        <strain evidence="1 2">DFI.1.165</strain>
    </source>
</reference>
<dbReference type="RefSeq" id="WP_066736417.1">
    <property type="nucleotide sequence ID" value="NZ_JAJCIQ010000002.1"/>
</dbReference>
<dbReference type="EMBL" id="JAJCIS010000002">
    <property type="protein sequence ID" value="MCB7386748.1"/>
    <property type="molecule type" value="Genomic_DNA"/>
</dbReference>
<evidence type="ECO:0000313" key="2">
    <source>
        <dbReference type="Proteomes" id="UP001299546"/>
    </source>
</evidence>
<evidence type="ECO:0000313" key="1">
    <source>
        <dbReference type="EMBL" id="MCB7386748.1"/>
    </source>
</evidence>
<sequence>MYLSEYCDVNYEETYNVVFVKWKKFCCKGNYRKPLEYALEVIKQYKCNYVADTRTGFENIPEDTKWVADYFMPKAVEYGCQCIYFIIDEKNSLKEELEGQEKDSDSLIQFKYIFQIEAILNNS</sequence>